<feature type="transmembrane region" description="Helical" evidence="1">
    <location>
        <begin position="32"/>
        <end position="56"/>
    </location>
</feature>
<dbReference type="Proteomes" id="UP000244128">
    <property type="component" value="Unassembled WGS sequence"/>
</dbReference>
<evidence type="ECO:0000313" key="3">
    <source>
        <dbReference type="Proteomes" id="UP000244128"/>
    </source>
</evidence>
<accession>A0A2T5HY17</accession>
<sequence>MACENQFLFQAHQFYCYVYQESMRYEHSLSGWLDNATFLLIPLTLIYFFSMVIYPFWDGNFDLFYLQTVWAEWQSFNAGVLLFLSSMFALRLTIYNETEQRKRNFLARKAFLPKALIEVSNYCRLSCKFVGGQLHIHKVPILIDSKLIFKDCIEYAEPCVAKYLAYMILRLQSHETYITAIEMNDSASADRINMILWQLGELHALSYKMYDFAAGQKEFDNNPIIFEEYLTSYRTLGINFNDFEGLENLTKKAIMEGYLRNFEI</sequence>
<protein>
    <submittedName>
        <fullName evidence="2">Uncharacterized protein</fullName>
    </submittedName>
</protein>
<organism evidence="2 3">
    <name type="scientific">Nitrosomonas oligotropha</name>
    <dbReference type="NCBI Taxonomy" id="42354"/>
    <lineage>
        <taxon>Bacteria</taxon>
        <taxon>Pseudomonadati</taxon>
        <taxon>Pseudomonadota</taxon>
        <taxon>Betaproteobacteria</taxon>
        <taxon>Nitrosomonadales</taxon>
        <taxon>Nitrosomonadaceae</taxon>
        <taxon>Nitrosomonas</taxon>
    </lineage>
</organism>
<gene>
    <name evidence="2" type="ORF">C8R26_11763</name>
</gene>
<name>A0A2T5HY17_9PROT</name>
<comment type="caution">
    <text evidence="2">The sequence shown here is derived from an EMBL/GenBank/DDBJ whole genome shotgun (WGS) entry which is preliminary data.</text>
</comment>
<keyword evidence="1" id="KW-0812">Transmembrane</keyword>
<keyword evidence="1" id="KW-1133">Transmembrane helix</keyword>
<feature type="transmembrane region" description="Helical" evidence="1">
    <location>
        <begin position="76"/>
        <end position="94"/>
    </location>
</feature>
<dbReference type="EMBL" id="QAOI01000017">
    <property type="protein sequence ID" value="PTQ76470.1"/>
    <property type="molecule type" value="Genomic_DNA"/>
</dbReference>
<evidence type="ECO:0000256" key="1">
    <source>
        <dbReference type="SAM" id="Phobius"/>
    </source>
</evidence>
<dbReference type="AlphaFoldDB" id="A0A2T5HY17"/>
<evidence type="ECO:0000313" key="2">
    <source>
        <dbReference type="EMBL" id="PTQ76470.1"/>
    </source>
</evidence>
<reference evidence="2 3" key="1">
    <citation type="submission" date="2018-04" db="EMBL/GenBank/DDBJ databases">
        <title>Active sludge and wastewater microbial communities from Klosterneuburg, Austria.</title>
        <authorList>
            <person name="Wagner M."/>
        </authorList>
    </citation>
    <scope>NUCLEOTIDE SEQUENCE [LARGE SCALE GENOMIC DNA]</scope>
    <source>
        <strain evidence="2 3">Nm49</strain>
    </source>
</reference>
<keyword evidence="1" id="KW-0472">Membrane</keyword>
<proteinExistence type="predicted"/>